<evidence type="ECO:0000313" key="2">
    <source>
        <dbReference type="Proteomes" id="UP000828048"/>
    </source>
</evidence>
<comment type="caution">
    <text evidence="1">The sequence shown here is derived from an EMBL/GenBank/DDBJ whole genome shotgun (WGS) entry which is preliminary data.</text>
</comment>
<keyword evidence="2" id="KW-1185">Reference proteome</keyword>
<reference evidence="1 2" key="1">
    <citation type="journal article" date="2021" name="Hortic Res">
        <title>High-quality reference genome and annotation aids understanding of berry development for evergreen blueberry (Vaccinium darrowii).</title>
        <authorList>
            <person name="Yu J."/>
            <person name="Hulse-Kemp A.M."/>
            <person name="Babiker E."/>
            <person name="Staton M."/>
        </authorList>
    </citation>
    <scope>NUCLEOTIDE SEQUENCE [LARGE SCALE GENOMIC DNA]</scope>
    <source>
        <strain evidence="2">cv. NJ 8807/NJ 8810</strain>
        <tissue evidence="1">Young leaf</tissue>
    </source>
</reference>
<protein>
    <submittedName>
        <fullName evidence="1">Uncharacterized protein</fullName>
    </submittedName>
</protein>
<name>A0ACB7Z3N8_9ERIC</name>
<gene>
    <name evidence="1" type="ORF">Vadar_013464</name>
</gene>
<proteinExistence type="predicted"/>
<organism evidence="1 2">
    <name type="scientific">Vaccinium darrowii</name>
    <dbReference type="NCBI Taxonomy" id="229202"/>
    <lineage>
        <taxon>Eukaryota</taxon>
        <taxon>Viridiplantae</taxon>
        <taxon>Streptophyta</taxon>
        <taxon>Embryophyta</taxon>
        <taxon>Tracheophyta</taxon>
        <taxon>Spermatophyta</taxon>
        <taxon>Magnoliopsida</taxon>
        <taxon>eudicotyledons</taxon>
        <taxon>Gunneridae</taxon>
        <taxon>Pentapetalae</taxon>
        <taxon>asterids</taxon>
        <taxon>Ericales</taxon>
        <taxon>Ericaceae</taxon>
        <taxon>Vaccinioideae</taxon>
        <taxon>Vaccinieae</taxon>
        <taxon>Vaccinium</taxon>
    </lineage>
</organism>
<evidence type="ECO:0000313" key="1">
    <source>
        <dbReference type="EMBL" id="KAH7860441.1"/>
    </source>
</evidence>
<sequence length="291" mass="32309">MTSVLSLSNTSQFISGFYFYYNETSCFFGVIIFATRYDDFRNHTLINAPQLVWSANRDHPVEVNATLKFTGDGDLMLEDADGTLVWSTKTGRNKSIRGLRFTELGNLVIFDVNNTAVWQSFDHPTDSLLVGQKLVSGQKLIASTSSPDFSQGLFSLSIQYENNMFAFENGSFNGQNIPLGSTAQFMRLEPDGHLKVYEWGGAEWNTVADLLTQGIGDCGYPTVCGKYGICSNGQCGCLEGSSNEMGNFKQLSYRQPNLGCSLVTPITCNFSQYHSLFKLKNTTYLIYARVS</sequence>
<dbReference type="Proteomes" id="UP000828048">
    <property type="component" value="Chromosome 4"/>
</dbReference>
<dbReference type="EMBL" id="CM037154">
    <property type="protein sequence ID" value="KAH7860441.1"/>
    <property type="molecule type" value="Genomic_DNA"/>
</dbReference>
<accession>A0ACB7Z3N8</accession>